<dbReference type="OrthoDB" id="3697875at2"/>
<evidence type="ECO:0000313" key="2">
    <source>
        <dbReference type="EMBL" id="SHE42461.1"/>
    </source>
</evidence>
<accession>A0A1M4TDB4</accession>
<feature type="region of interest" description="Disordered" evidence="1">
    <location>
        <begin position="85"/>
        <end position="131"/>
    </location>
</feature>
<proteinExistence type="predicted"/>
<gene>
    <name evidence="2" type="ORF">SAMN05444320_10150</name>
</gene>
<name>A0A1M4TDB4_STRHI</name>
<dbReference type="STRING" id="2017.SAMN05444320_10150"/>
<dbReference type="AlphaFoldDB" id="A0A1M4TDB4"/>
<protein>
    <submittedName>
        <fullName evidence="2">Uncharacterized protein</fullName>
    </submittedName>
</protein>
<keyword evidence="3" id="KW-1185">Reference proteome</keyword>
<dbReference type="RefSeq" id="WP_073479306.1">
    <property type="nucleotide sequence ID" value="NZ_FQVN01000001.1"/>
</dbReference>
<reference evidence="2 3" key="1">
    <citation type="submission" date="2016-11" db="EMBL/GenBank/DDBJ databases">
        <authorList>
            <person name="Jaros S."/>
            <person name="Januszkiewicz K."/>
            <person name="Wedrychowicz H."/>
        </authorList>
    </citation>
    <scope>NUCLEOTIDE SEQUENCE [LARGE SCALE GENOMIC DNA]</scope>
    <source>
        <strain evidence="2 3">DSM 44523</strain>
    </source>
</reference>
<evidence type="ECO:0000256" key="1">
    <source>
        <dbReference type="SAM" id="MobiDB-lite"/>
    </source>
</evidence>
<dbReference type="Proteomes" id="UP000184501">
    <property type="component" value="Unassembled WGS sequence"/>
</dbReference>
<evidence type="ECO:0000313" key="3">
    <source>
        <dbReference type="Proteomes" id="UP000184501"/>
    </source>
</evidence>
<dbReference type="EMBL" id="FQVN01000001">
    <property type="protein sequence ID" value="SHE42461.1"/>
    <property type="molecule type" value="Genomic_DNA"/>
</dbReference>
<organism evidence="2 3">
    <name type="scientific">Streptoalloteichus hindustanus</name>
    <dbReference type="NCBI Taxonomy" id="2017"/>
    <lineage>
        <taxon>Bacteria</taxon>
        <taxon>Bacillati</taxon>
        <taxon>Actinomycetota</taxon>
        <taxon>Actinomycetes</taxon>
        <taxon>Pseudonocardiales</taxon>
        <taxon>Pseudonocardiaceae</taxon>
        <taxon>Streptoalloteichus</taxon>
    </lineage>
</organism>
<sequence>MSEVDDAVRRFRSAVDAAVDRGRRAVGEAGDRNAAFRRATGELADRVRRGAAPVRREELTPDRLRTAATGFRVDRRLPVEQLPQGAELLSEHSLVQKKDTGSGNTGEPPRNRRRDGRTDDDEDFSQERILY</sequence>